<dbReference type="RefSeq" id="WP_038022536.1">
    <property type="nucleotide sequence ID" value="NZ_JPVT01000058.1"/>
</dbReference>
<reference evidence="3 4" key="1">
    <citation type="submission" date="2014-08" db="EMBL/GenBank/DDBJ databases">
        <title>Genome sequence of Tetragenococcus muriaticus.</title>
        <authorList>
            <person name="Chuea-nongthon C."/>
            <person name="Rodtong S."/>
            <person name="Yongsawatdigul J."/>
            <person name="Steele J.L."/>
            <person name="Liu X.-y."/>
            <person name="Speers J."/>
            <person name="Glasner J.D."/>
            <person name="Neeno-Eckwall E.C."/>
        </authorList>
    </citation>
    <scope>NUCLEOTIDE SEQUENCE [LARGE SCALE GENOMIC DNA]</scope>
    <source>
        <strain evidence="3 4">3MR10-3</strain>
    </source>
</reference>
<proteinExistence type="predicted"/>
<gene>
    <name evidence="3" type="ORF">TMU3MR103_0640</name>
</gene>
<keyword evidence="4" id="KW-1185">Reference proteome</keyword>
<feature type="domain" description="Prophage endopeptidase tail N-terminal" evidence="2">
    <location>
        <begin position="3"/>
        <end position="88"/>
    </location>
</feature>
<comment type="caution">
    <text evidence="3">The sequence shown here is derived from an EMBL/GenBank/DDBJ whole genome shotgun (WGS) entry which is preliminary data.</text>
</comment>
<dbReference type="EMBL" id="JPVT01000058">
    <property type="protein sequence ID" value="KFN92179.1"/>
    <property type="molecule type" value="Genomic_DNA"/>
</dbReference>
<evidence type="ECO:0000313" key="3">
    <source>
        <dbReference type="EMBL" id="KFN92179.1"/>
    </source>
</evidence>
<dbReference type="AlphaFoldDB" id="A0A091C5H1"/>
<dbReference type="Proteomes" id="UP000029381">
    <property type="component" value="Unassembled WGS sequence"/>
</dbReference>
<evidence type="ECO:0000259" key="2">
    <source>
        <dbReference type="Pfam" id="PF18994"/>
    </source>
</evidence>
<protein>
    <submittedName>
        <fullName evidence="3">Gp18 family putative tail/base plate protein</fullName>
    </submittedName>
</protein>
<dbReference type="InterPro" id="IPR044051">
    <property type="entry name" value="Prophage_tail_N"/>
</dbReference>
<evidence type="ECO:0000313" key="4">
    <source>
        <dbReference type="Proteomes" id="UP000029381"/>
    </source>
</evidence>
<dbReference type="Gene3D" id="6.20.110.10">
    <property type="match status" value="1"/>
</dbReference>
<dbReference type="Pfam" id="PF06605">
    <property type="entry name" value="Prophage_tail"/>
    <property type="match status" value="1"/>
</dbReference>
<dbReference type="InterPro" id="IPR010572">
    <property type="entry name" value="Tail_dom"/>
</dbReference>
<sequence length="338" mass="39020">MDIIIRNYEGTREEILSDVGKGSFSRKIEENQSYELNFDVTQTERNKVAFELVQHESSILFDGQEFIIKQMSTNANGKSIVKNVTATHIYACMQDGHQYDTVTGRRSIDQLLTHVFKPDNRGYTWEVIDPEEKFSTVEQENFGRDNYLKLVQEIIEDYDATMIVDNKHLMFYPRGGYGKKINEPIRYKYNTDSVGFDIDTLSLKTQIKGFPKKDDDDKYVFDPITYTSPEAEKWGIRIQDPVEDGRYTVKKNLEERLKKELNDIPDISGGVSLKFKSNIKIFDYVPFIYEPLNINTYIQVVGITDYPFLPNEPSELTLSNTKKTMTSILTGLVKKGVL</sequence>
<dbReference type="PATRIC" id="fig|1302648.3.peg.622"/>
<feature type="domain" description="Tail spike" evidence="1">
    <location>
        <begin position="90"/>
        <end position="331"/>
    </location>
</feature>
<accession>A0A091C5H1</accession>
<evidence type="ECO:0000259" key="1">
    <source>
        <dbReference type="Pfam" id="PF06605"/>
    </source>
</evidence>
<dbReference type="Gene3D" id="3.55.50.40">
    <property type="match status" value="1"/>
</dbReference>
<dbReference type="Pfam" id="PF18994">
    <property type="entry name" value="Prophage_tailD1"/>
    <property type="match status" value="1"/>
</dbReference>
<organism evidence="3 4">
    <name type="scientific">Tetragenococcus muriaticus 3MR10-3</name>
    <dbReference type="NCBI Taxonomy" id="1302648"/>
    <lineage>
        <taxon>Bacteria</taxon>
        <taxon>Bacillati</taxon>
        <taxon>Bacillota</taxon>
        <taxon>Bacilli</taxon>
        <taxon>Lactobacillales</taxon>
        <taxon>Enterococcaceae</taxon>
        <taxon>Tetragenococcus</taxon>
    </lineage>
</organism>
<name>A0A091C5H1_9ENTE</name>